<evidence type="ECO:0000313" key="4">
    <source>
        <dbReference type="EMBL" id="NDW22931.1"/>
    </source>
</evidence>
<dbReference type="Gene3D" id="3.40.190.10">
    <property type="entry name" value="Periplasmic binding protein-like II"/>
    <property type="match status" value="2"/>
</dbReference>
<gene>
    <name evidence="4" type="ORF">GTW09_15520</name>
</gene>
<dbReference type="PANTHER" id="PTHR35936:SF25">
    <property type="entry name" value="ABC TRANSPORTER SUBSTRATE-BINDING PROTEIN"/>
    <property type="match status" value="1"/>
</dbReference>
<keyword evidence="5" id="KW-1185">Reference proteome</keyword>
<dbReference type="PANTHER" id="PTHR35936">
    <property type="entry name" value="MEMBRANE-BOUND LYTIC MUREIN TRANSGLYCOSYLASE F"/>
    <property type="match status" value="1"/>
</dbReference>
<reference evidence="4 5" key="1">
    <citation type="submission" date="2020-01" db="EMBL/GenBank/DDBJ databases">
        <title>Genomes of bacteria type strains.</title>
        <authorList>
            <person name="Chen J."/>
            <person name="Zhu S."/>
            <person name="Yang J."/>
        </authorList>
    </citation>
    <scope>NUCLEOTIDE SEQUENCE [LARGE SCALE GENOMIC DNA]</scope>
    <source>
        <strain evidence="4 5">LMG 22958</strain>
    </source>
</reference>
<evidence type="ECO:0000313" key="5">
    <source>
        <dbReference type="Proteomes" id="UP000478837"/>
    </source>
</evidence>
<feature type="domain" description="Solute-binding protein family 3/N-terminal" evidence="3">
    <location>
        <begin position="27"/>
        <end position="244"/>
    </location>
</feature>
<comment type="similarity">
    <text evidence="1">Belongs to the bacterial solute-binding protein 3 family.</text>
</comment>
<organism evidence="4 5">
    <name type="scientific">Alteromonas hispanica</name>
    <dbReference type="NCBI Taxonomy" id="315421"/>
    <lineage>
        <taxon>Bacteria</taxon>
        <taxon>Pseudomonadati</taxon>
        <taxon>Pseudomonadota</taxon>
        <taxon>Gammaproteobacteria</taxon>
        <taxon>Alteromonadales</taxon>
        <taxon>Alteromonadaceae</taxon>
        <taxon>Alteromonas/Salinimonas group</taxon>
        <taxon>Alteromonas</taxon>
    </lineage>
</organism>
<proteinExistence type="inferred from homology"/>
<evidence type="ECO:0000256" key="2">
    <source>
        <dbReference type="ARBA" id="ARBA00022729"/>
    </source>
</evidence>
<name>A0A6L9MYL6_9ALTE</name>
<dbReference type="RefSeq" id="WP_163112613.1">
    <property type="nucleotide sequence ID" value="NZ_JAAAWP010000012.1"/>
</dbReference>
<protein>
    <submittedName>
        <fullName evidence="4">Transporter substrate-binding domain-containing protein</fullName>
    </submittedName>
</protein>
<dbReference type="Pfam" id="PF00497">
    <property type="entry name" value="SBP_bac_3"/>
    <property type="match status" value="1"/>
</dbReference>
<dbReference type="AlphaFoldDB" id="A0A6L9MYL6"/>
<comment type="caution">
    <text evidence="4">The sequence shown here is derived from an EMBL/GenBank/DDBJ whole genome shotgun (WGS) entry which is preliminary data.</text>
</comment>
<sequence>MRIVSTIIFLLALVPSLSHGHAWLKLRIATTEYAPYTSTDLQHDGYINHIITDALLETGVEVEYVAMPWEKALEATLAGEFDALSYGNFIRSREDEFFHSKPISAESLIFYVNSKYENRQWSELSDIADLKMGITEGYLYNDELATFVKNNKNVVKRATDKENLEALVNGDIDIFPIDELTGWYLLEREFTDAERDEVARITPFISTVTTHLLVPKGKPDSQLILSLFNKGIEELTLEGKLTRFKRLLKEGYYQHPQKKVNYDRR</sequence>
<keyword evidence="2" id="KW-0732">Signal</keyword>
<dbReference type="EMBL" id="JAAAWP010000012">
    <property type="protein sequence ID" value="NDW22931.1"/>
    <property type="molecule type" value="Genomic_DNA"/>
</dbReference>
<dbReference type="SUPFAM" id="SSF53850">
    <property type="entry name" value="Periplasmic binding protein-like II"/>
    <property type="match status" value="1"/>
</dbReference>
<dbReference type="Proteomes" id="UP000478837">
    <property type="component" value="Unassembled WGS sequence"/>
</dbReference>
<accession>A0A6L9MYL6</accession>
<dbReference type="InterPro" id="IPR001638">
    <property type="entry name" value="Solute-binding_3/MltF_N"/>
</dbReference>
<evidence type="ECO:0000259" key="3">
    <source>
        <dbReference type="Pfam" id="PF00497"/>
    </source>
</evidence>
<evidence type="ECO:0000256" key="1">
    <source>
        <dbReference type="ARBA" id="ARBA00010333"/>
    </source>
</evidence>